<dbReference type="EMBL" id="OR756649">
    <property type="protein sequence ID" value="WZE63479.1"/>
    <property type="molecule type" value="Genomic_DNA"/>
</dbReference>
<reference evidence="2" key="1">
    <citation type="submission" date="2023-10" db="EMBL/GenBank/DDBJ databases">
        <title>Two new lytic phages for Micrococcus sp. strain 1402.</title>
        <authorList>
            <person name="Petrzik K."/>
        </authorList>
    </citation>
    <scope>NUCLEOTIDE SEQUENCE</scope>
</reference>
<protein>
    <submittedName>
        <fullName evidence="2">Membrane protein</fullName>
    </submittedName>
</protein>
<evidence type="ECO:0000256" key="1">
    <source>
        <dbReference type="SAM" id="Phobius"/>
    </source>
</evidence>
<accession>A0AAU6R666</accession>
<keyword evidence="1" id="KW-0812">Transmembrane</keyword>
<organism evidence="2">
    <name type="scientific">Micrococcus phage Kurnik</name>
    <dbReference type="NCBI Taxonomy" id="3092208"/>
    <lineage>
        <taxon>Viruses</taxon>
        <taxon>Duplodnaviria</taxon>
        <taxon>Heunggongvirae</taxon>
        <taxon>Uroviricota</taxon>
        <taxon>Caudoviricetes</taxon>
    </lineage>
</organism>
<sequence>MDTGEVVVTHGGKQLELLIRKRRRVTSIVRRVGWLNFKLSLAAWALVLMFIPPAPVVGAVGYTIHLIWTGMALVGALTSAVGITISFWPQHAMKVGVPIELTGLALMIVGPLIYFTTQLNLAFSDLPDSFQSRIALVFYAWAMVCAVIARLCAVIPRFHREK</sequence>
<keyword evidence="1" id="KW-0472">Membrane</keyword>
<feature type="transmembrane region" description="Helical" evidence="1">
    <location>
        <begin position="32"/>
        <end position="54"/>
    </location>
</feature>
<feature type="transmembrane region" description="Helical" evidence="1">
    <location>
        <begin position="95"/>
        <end position="114"/>
    </location>
</feature>
<feature type="transmembrane region" description="Helical" evidence="1">
    <location>
        <begin position="66"/>
        <end position="88"/>
    </location>
</feature>
<feature type="transmembrane region" description="Helical" evidence="1">
    <location>
        <begin position="134"/>
        <end position="155"/>
    </location>
</feature>
<name>A0AAU6R666_9CAUD</name>
<keyword evidence="1" id="KW-1133">Transmembrane helix</keyword>
<proteinExistence type="predicted"/>
<evidence type="ECO:0000313" key="2">
    <source>
        <dbReference type="EMBL" id="WZE63479.1"/>
    </source>
</evidence>